<reference evidence="1" key="2">
    <citation type="submission" date="2020-03" db="EMBL/GenBank/DDBJ databases">
        <authorList>
            <consortium name="NCBI Pathogen Detection Project"/>
        </authorList>
    </citation>
    <scope>NUCLEOTIDE SEQUENCE</scope>
    <source>
        <strain evidence="1">AMC_487</strain>
    </source>
</reference>
<dbReference type="Proteomes" id="UP000845800">
    <property type="component" value="Unassembled WGS sequence"/>
</dbReference>
<dbReference type="EMBL" id="DABERK010000023">
    <property type="protein sequence ID" value="HAI5333715.1"/>
    <property type="molecule type" value="Genomic_DNA"/>
</dbReference>
<accession>A0A3T5QJX6</accession>
<protein>
    <submittedName>
        <fullName evidence="1">DKNYY family protein</fullName>
    </submittedName>
</protein>
<name>A0A3T5QJX6_ECOLX</name>
<comment type="caution">
    <text evidence="1">The sequence shown here is derived from an EMBL/GenBank/DDBJ whole genome shotgun (WGS) entry which is preliminary data.</text>
</comment>
<sequence>MIGTSRQDGFMHFRNVVCLLSCSLFLSPAWGCKLSSVDPNEYQQQGKGVVYLRPNQNTNLSLPNVNYKRLRRLANLLIDPATLEDWEEIPPLTDLSTDYDVRGANAWYPHYSWHSDGRYIIYAGKIVQNPAGAPPVDVTSFKAWGDFAADKNSLYFRGERTDDNGGDKPLDSKTLHQMNLPPPWEPDVLGLILRDANFLYINGHRIAETNSFRVLAQKSWDKHGKFSMKFSCIRKPFGPWDTLARTQTKIMLNGEQLDADPDTFTVVRWIPEALISWRDKNGFHRKVLDQYALDSNEEYSCGSFNVKEHRVTWRSSFPGKGAECQQEEIPGLDPEQFHPISDAVAQYQDKLYVIETTPFDELKLNIVTLDDPKLIINKRFNAGKRHGYLLTRKGDEFGDSGLQVFESAGPLILFDNHIPSEREAHQVSSNPYIQKWLARDDKYVYRFDGMQLWRYHTADPRAVRVVNDQLDGKINGDGEFIPTPRDEAKK</sequence>
<reference evidence="1" key="1">
    <citation type="journal article" date="2018" name="Genome Biol.">
        <title>SKESA: strategic k-mer extension for scrupulous assemblies.</title>
        <authorList>
            <person name="Souvorov A."/>
            <person name="Agarwala R."/>
            <person name="Lipman D.J."/>
        </authorList>
    </citation>
    <scope>NUCLEOTIDE SEQUENCE [LARGE SCALE GENOMIC DNA]</scope>
    <source>
        <strain evidence="1">AMC_487</strain>
    </source>
</reference>
<evidence type="ECO:0000313" key="1">
    <source>
        <dbReference type="EMBL" id="HAI5333715.1"/>
    </source>
</evidence>
<organism evidence="1">
    <name type="scientific">Escherichia coli</name>
    <dbReference type="NCBI Taxonomy" id="562"/>
    <lineage>
        <taxon>Bacteria</taxon>
        <taxon>Pseudomonadati</taxon>
        <taxon>Pseudomonadota</taxon>
        <taxon>Gammaproteobacteria</taxon>
        <taxon>Enterobacterales</taxon>
        <taxon>Enterobacteriaceae</taxon>
        <taxon>Escherichia</taxon>
    </lineage>
</organism>
<gene>
    <name evidence="1" type="ORF">HJQ60_003742</name>
</gene>
<proteinExistence type="predicted"/>
<dbReference type="AlphaFoldDB" id="A0A3T5QJX6"/>